<dbReference type="InterPro" id="IPR001245">
    <property type="entry name" value="Ser-Thr/Tyr_kinase_cat_dom"/>
</dbReference>
<evidence type="ECO:0000313" key="5">
    <source>
        <dbReference type="EMBL" id="GEC97301.1"/>
    </source>
</evidence>
<dbReference type="Gene3D" id="3.30.200.20">
    <property type="entry name" value="Phosphorylase Kinase, domain 1"/>
    <property type="match status" value="1"/>
</dbReference>
<sequence length="443" mass="46743">MHSLEDLRAGRLAGTRHLKLAAGLTEFPREIFALADTLEVLDLAGNAFTRLPDDLPRLTRLRILFCSGSPFEALPEVLGACPSLEMVGFRGCGIRSVPEASLPPGLRWLILTENRIEALPAAIGRCTRLQKLALAGNRLASLPPEMAACTGLELLRLAANRLTALPDWLPTLPRLAWLAYAGNPFCAAVDAAWQAEGRSHPFAWDALELGEVLGQGASGVIHRAAWRDGGARRDVAVKLFKGAVTSDGLPEDELAACLGAGAHPSLIPILGQLAGHPEARQGLVMELIEPAFRSLAGPPSLDSCTRDVYPAGSVLSPAQALGIARGIASAARQLHARGINHGDLYAHNILYHQDGRVLLGDFGAASFVPPGEPQLAAALERIELRAFGCLLEELAGHCPPDPGVALAQLARRCLAPDPAARPLFAEVEEVLAGLTGQGGQATP</sequence>
<feature type="binding site" evidence="3">
    <location>
        <position position="238"/>
    </location>
    <ligand>
        <name>ATP</name>
        <dbReference type="ChEBI" id="CHEBI:30616"/>
    </ligand>
</feature>
<dbReference type="AlphaFoldDB" id="A0A4Y4CWL6"/>
<keyword evidence="2" id="KW-0677">Repeat</keyword>
<dbReference type="GO" id="GO:0005737">
    <property type="term" value="C:cytoplasm"/>
    <property type="evidence" value="ECO:0007669"/>
    <property type="project" value="TreeGrafter"/>
</dbReference>
<dbReference type="SUPFAM" id="SSF56112">
    <property type="entry name" value="Protein kinase-like (PK-like)"/>
    <property type="match status" value="1"/>
</dbReference>
<keyword evidence="1" id="KW-0433">Leucine-rich repeat</keyword>
<keyword evidence="3" id="KW-0547">Nucleotide-binding</keyword>
<dbReference type="Pfam" id="PF07714">
    <property type="entry name" value="PK_Tyr_Ser-Thr"/>
    <property type="match status" value="1"/>
</dbReference>
<dbReference type="Proteomes" id="UP000318422">
    <property type="component" value="Unassembled WGS sequence"/>
</dbReference>
<dbReference type="InterPro" id="IPR011009">
    <property type="entry name" value="Kinase-like_dom_sf"/>
</dbReference>
<keyword evidence="6" id="KW-1185">Reference proteome</keyword>
<dbReference type="Pfam" id="PF13855">
    <property type="entry name" value="LRR_8"/>
    <property type="match status" value="1"/>
</dbReference>
<dbReference type="PROSITE" id="PS00107">
    <property type="entry name" value="PROTEIN_KINASE_ATP"/>
    <property type="match status" value="1"/>
</dbReference>
<dbReference type="InterPro" id="IPR050216">
    <property type="entry name" value="LRR_domain-containing"/>
</dbReference>
<dbReference type="SMART" id="SM00369">
    <property type="entry name" value="LRR_TYP"/>
    <property type="match status" value="4"/>
</dbReference>
<dbReference type="PROSITE" id="PS50011">
    <property type="entry name" value="PROTEIN_KINASE_DOM"/>
    <property type="match status" value="1"/>
</dbReference>
<dbReference type="Pfam" id="PF00560">
    <property type="entry name" value="LRR_1"/>
    <property type="match status" value="1"/>
</dbReference>
<dbReference type="GO" id="GO:0004672">
    <property type="term" value="F:protein kinase activity"/>
    <property type="evidence" value="ECO:0007669"/>
    <property type="project" value="InterPro"/>
</dbReference>
<dbReference type="OrthoDB" id="8532199at2"/>
<feature type="domain" description="Protein kinase" evidence="4">
    <location>
        <begin position="207"/>
        <end position="443"/>
    </location>
</feature>
<reference evidence="5 6" key="1">
    <citation type="submission" date="2019-06" db="EMBL/GenBank/DDBJ databases">
        <title>Whole genome shotgun sequence of Zoogloea ramigera NBRC 15342.</title>
        <authorList>
            <person name="Hosoyama A."/>
            <person name="Uohara A."/>
            <person name="Ohji S."/>
            <person name="Ichikawa N."/>
        </authorList>
    </citation>
    <scope>NUCLEOTIDE SEQUENCE [LARGE SCALE GENOMIC DNA]</scope>
    <source>
        <strain evidence="5 6">NBRC 15342</strain>
    </source>
</reference>
<keyword evidence="3" id="KW-0067">ATP-binding</keyword>
<evidence type="ECO:0000313" key="6">
    <source>
        <dbReference type="Proteomes" id="UP000318422"/>
    </source>
</evidence>
<dbReference type="InterPro" id="IPR017441">
    <property type="entry name" value="Protein_kinase_ATP_BS"/>
</dbReference>
<dbReference type="PANTHER" id="PTHR48051:SF1">
    <property type="entry name" value="RAS SUPPRESSOR PROTEIN 1"/>
    <property type="match status" value="1"/>
</dbReference>
<gene>
    <name evidence="5" type="ORF">ZRA01_33740</name>
</gene>
<dbReference type="PANTHER" id="PTHR48051">
    <property type="match status" value="1"/>
</dbReference>
<evidence type="ECO:0000256" key="1">
    <source>
        <dbReference type="ARBA" id="ARBA00022614"/>
    </source>
</evidence>
<dbReference type="InterPro" id="IPR032675">
    <property type="entry name" value="LRR_dom_sf"/>
</dbReference>
<dbReference type="Gene3D" id="3.80.10.10">
    <property type="entry name" value="Ribonuclease Inhibitor"/>
    <property type="match status" value="1"/>
</dbReference>
<dbReference type="InterPro" id="IPR000719">
    <property type="entry name" value="Prot_kinase_dom"/>
</dbReference>
<name>A0A4Y4CWL6_ZOORA</name>
<dbReference type="EMBL" id="BJNV01000075">
    <property type="protein sequence ID" value="GEC97301.1"/>
    <property type="molecule type" value="Genomic_DNA"/>
</dbReference>
<dbReference type="RefSeq" id="WP_141354475.1">
    <property type="nucleotide sequence ID" value="NZ_BJNV01000075.1"/>
</dbReference>
<evidence type="ECO:0000256" key="2">
    <source>
        <dbReference type="ARBA" id="ARBA00022737"/>
    </source>
</evidence>
<comment type="caution">
    <text evidence="5">The sequence shown here is derived from an EMBL/GenBank/DDBJ whole genome shotgun (WGS) entry which is preliminary data.</text>
</comment>
<dbReference type="Gene3D" id="1.10.510.10">
    <property type="entry name" value="Transferase(Phosphotransferase) domain 1"/>
    <property type="match status" value="1"/>
</dbReference>
<evidence type="ECO:0000259" key="4">
    <source>
        <dbReference type="PROSITE" id="PS50011"/>
    </source>
</evidence>
<accession>A0A4Y4CWL6</accession>
<dbReference type="InterPro" id="IPR003591">
    <property type="entry name" value="Leu-rich_rpt_typical-subtyp"/>
</dbReference>
<proteinExistence type="predicted"/>
<evidence type="ECO:0000256" key="3">
    <source>
        <dbReference type="PROSITE-ProRule" id="PRU10141"/>
    </source>
</evidence>
<dbReference type="InterPro" id="IPR001611">
    <property type="entry name" value="Leu-rich_rpt"/>
</dbReference>
<dbReference type="GO" id="GO:0005524">
    <property type="term" value="F:ATP binding"/>
    <property type="evidence" value="ECO:0007669"/>
    <property type="project" value="UniProtKB-UniRule"/>
</dbReference>
<organism evidence="5 6">
    <name type="scientific">Zoogloea ramigera</name>
    <dbReference type="NCBI Taxonomy" id="350"/>
    <lineage>
        <taxon>Bacteria</taxon>
        <taxon>Pseudomonadati</taxon>
        <taxon>Pseudomonadota</taxon>
        <taxon>Betaproteobacteria</taxon>
        <taxon>Rhodocyclales</taxon>
        <taxon>Zoogloeaceae</taxon>
        <taxon>Zoogloea</taxon>
    </lineage>
</organism>
<dbReference type="SUPFAM" id="SSF52058">
    <property type="entry name" value="L domain-like"/>
    <property type="match status" value="1"/>
</dbReference>
<protein>
    <recommendedName>
        <fullName evidence="4">Protein kinase domain-containing protein</fullName>
    </recommendedName>
</protein>